<reference evidence="1 2" key="1">
    <citation type="submission" date="2020-08" db="EMBL/GenBank/DDBJ databases">
        <title>Genomic Encyclopedia of Type Strains, Phase IV (KMG-IV): sequencing the most valuable type-strain genomes for metagenomic binning, comparative biology and taxonomic classification.</title>
        <authorList>
            <person name="Goeker M."/>
        </authorList>
    </citation>
    <scope>NUCLEOTIDE SEQUENCE [LARGE SCALE GENOMIC DNA]</scope>
    <source>
        <strain evidence="1 2">DSM 7465</strain>
    </source>
</reference>
<name>A0A840HY17_9SPHN</name>
<evidence type="ECO:0000313" key="1">
    <source>
        <dbReference type="EMBL" id="MBB4642541.1"/>
    </source>
</evidence>
<protein>
    <submittedName>
        <fullName evidence="1">Uncharacterized protein</fullName>
    </submittedName>
</protein>
<keyword evidence="2" id="KW-1185">Reference proteome</keyword>
<dbReference type="RefSeq" id="WP_184476726.1">
    <property type="nucleotide sequence ID" value="NZ_JACHOV010000011.1"/>
</dbReference>
<organism evidence="1 2">
    <name type="scientific">Rhizorhapis suberifaciens</name>
    <name type="common">corky root of lettuce</name>
    <dbReference type="NCBI Taxonomy" id="13656"/>
    <lineage>
        <taxon>Bacteria</taxon>
        <taxon>Pseudomonadati</taxon>
        <taxon>Pseudomonadota</taxon>
        <taxon>Alphaproteobacteria</taxon>
        <taxon>Sphingomonadales</taxon>
        <taxon>Sphingomonadaceae</taxon>
        <taxon>Rhizorhapis</taxon>
    </lineage>
</organism>
<evidence type="ECO:0000313" key="2">
    <source>
        <dbReference type="Proteomes" id="UP000575068"/>
    </source>
</evidence>
<dbReference type="EMBL" id="JACHOV010000011">
    <property type="protein sequence ID" value="MBB4642541.1"/>
    <property type="molecule type" value="Genomic_DNA"/>
</dbReference>
<dbReference type="AlphaFoldDB" id="A0A840HY17"/>
<sequence>MQKPYTPYIPRSISDIMDLLGWLMLNSPKFEDDTGYFEGQSIDTEFHALNEGLKVVRKNVGEENYRALIALSDRMRAHFEADPNNETDDTIKGRECIIEMEDILRPSQLGSDSTYAISKPGR</sequence>
<accession>A0A840HY17</accession>
<gene>
    <name evidence="1" type="ORF">HNQ99_002872</name>
</gene>
<proteinExistence type="predicted"/>
<dbReference type="Proteomes" id="UP000575068">
    <property type="component" value="Unassembled WGS sequence"/>
</dbReference>
<comment type="caution">
    <text evidence="1">The sequence shown here is derived from an EMBL/GenBank/DDBJ whole genome shotgun (WGS) entry which is preliminary data.</text>
</comment>